<keyword evidence="2" id="KW-1133">Transmembrane helix</keyword>
<dbReference type="InterPro" id="IPR041650">
    <property type="entry name" value="HEPN_Swt1"/>
</dbReference>
<keyword evidence="2" id="KW-0812">Transmembrane</keyword>
<evidence type="ECO:0000313" key="4">
    <source>
        <dbReference type="EMBL" id="QKG21801.1"/>
    </source>
</evidence>
<reference evidence="4 5" key="1">
    <citation type="submission" date="2020-05" db="EMBL/GenBank/DDBJ databases">
        <title>Actinomadura verrucosospora NRRL-B18236 (PFL_A860) Genome sequencing and assembly.</title>
        <authorList>
            <person name="Samborskyy M."/>
        </authorList>
    </citation>
    <scope>NUCLEOTIDE SEQUENCE [LARGE SCALE GENOMIC DNA]</scope>
    <source>
        <strain evidence="4 5">NRRL:B18236</strain>
    </source>
</reference>
<protein>
    <recommendedName>
        <fullName evidence="3">Swt1-like HEPN domain-containing protein</fullName>
    </recommendedName>
</protein>
<proteinExistence type="predicted"/>
<gene>
    <name evidence="4" type="ORF">ACTIVE_3439</name>
</gene>
<dbReference type="RefSeq" id="WP_173096014.1">
    <property type="nucleotide sequence ID" value="NZ_CP053892.1"/>
</dbReference>
<evidence type="ECO:0000256" key="1">
    <source>
        <dbReference type="SAM" id="MobiDB-lite"/>
    </source>
</evidence>
<feature type="transmembrane region" description="Helical" evidence="2">
    <location>
        <begin position="176"/>
        <end position="200"/>
    </location>
</feature>
<evidence type="ECO:0000313" key="5">
    <source>
        <dbReference type="Proteomes" id="UP000501240"/>
    </source>
</evidence>
<evidence type="ECO:0000259" key="3">
    <source>
        <dbReference type="Pfam" id="PF18731"/>
    </source>
</evidence>
<dbReference type="Proteomes" id="UP000501240">
    <property type="component" value="Chromosome"/>
</dbReference>
<dbReference type="AlphaFoldDB" id="A0A7D3ZK11"/>
<keyword evidence="5" id="KW-1185">Reference proteome</keyword>
<accession>A0A7D3ZK11</accession>
<dbReference type="Pfam" id="PF18731">
    <property type="entry name" value="HEPN_Swt1"/>
    <property type="match status" value="1"/>
</dbReference>
<keyword evidence="2" id="KW-0472">Membrane</keyword>
<name>A0A7D3ZK11_ACTVE</name>
<organism evidence="4 5">
    <name type="scientific">Actinomadura verrucosospora</name>
    <dbReference type="NCBI Taxonomy" id="46165"/>
    <lineage>
        <taxon>Bacteria</taxon>
        <taxon>Bacillati</taxon>
        <taxon>Actinomycetota</taxon>
        <taxon>Actinomycetes</taxon>
        <taxon>Streptosporangiales</taxon>
        <taxon>Thermomonosporaceae</taxon>
        <taxon>Actinomadura</taxon>
    </lineage>
</organism>
<dbReference type="EMBL" id="CP053892">
    <property type="protein sequence ID" value="QKG21801.1"/>
    <property type="molecule type" value="Genomic_DNA"/>
</dbReference>
<sequence length="352" mass="36426">MAAGDRERIGRGLELIAAGLGPFVDRRMTAARGPGWLAGWEARDSERFGGRRGYSLGDARFLLRVVTEERDVFRQALPRPGLSLASEIREAGNKYGHEFDASAFTPAETGRALSAIAQLLRLAGANAEAAEAQRLAGGAPAPPPGSPRPSGPAGPPPPRPGAAYPPSAGGGVPKPAIFAGAGCLALVVVGLVIAFVVGVVGHDDAGGDGDGGGGGGGGHHGKYSGVKNGTELGSYQGIKLSPGRYLDFTDDPRHPKENGGDLKFNAATTELRADRVAVVRPGGKAGYQACRDDTTAQWRALDADTLPGRSLCVTRDDGVIGLVQVRRFVDEPDTRGIYVVVDLTAWKGPAPK</sequence>
<feature type="region of interest" description="Disordered" evidence="1">
    <location>
        <begin position="131"/>
        <end position="167"/>
    </location>
</feature>
<evidence type="ECO:0000256" key="2">
    <source>
        <dbReference type="SAM" id="Phobius"/>
    </source>
</evidence>
<feature type="domain" description="Swt1-like HEPN" evidence="3">
    <location>
        <begin position="11"/>
        <end position="121"/>
    </location>
</feature>
<feature type="compositionally biased region" description="Pro residues" evidence="1">
    <location>
        <begin position="140"/>
        <end position="160"/>
    </location>
</feature>